<evidence type="ECO:0000313" key="3">
    <source>
        <dbReference type="EMBL" id="MBM5570223.1"/>
    </source>
</evidence>
<dbReference type="Pfam" id="PF02698">
    <property type="entry name" value="DUF218"/>
    <property type="match status" value="1"/>
</dbReference>
<dbReference type="InterPro" id="IPR051599">
    <property type="entry name" value="Cell_Envelope_Assoc"/>
</dbReference>
<dbReference type="PANTHER" id="PTHR30336:SF4">
    <property type="entry name" value="ENVELOPE BIOGENESIS FACTOR ELYC"/>
    <property type="match status" value="1"/>
</dbReference>
<dbReference type="Gene3D" id="3.40.50.620">
    <property type="entry name" value="HUPs"/>
    <property type="match status" value="1"/>
</dbReference>
<evidence type="ECO:0000256" key="1">
    <source>
        <dbReference type="SAM" id="Phobius"/>
    </source>
</evidence>
<dbReference type="InterPro" id="IPR003848">
    <property type="entry name" value="DUF218"/>
</dbReference>
<dbReference type="Proteomes" id="UP001195660">
    <property type="component" value="Unassembled WGS sequence"/>
</dbReference>
<dbReference type="EMBL" id="WOFE01000001">
    <property type="protein sequence ID" value="MBM5570223.1"/>
    <property type="molecule type" value="Genomic_DNA"/>
</dbReference>
<dbReference type="PANTHER" id="PTHR30336">
    <property type="entry name" value="INNER MEMBRANE PROTEIN, PROBABLE PERMEASE"/>
    <property type="match status" value="1"/>
</dbReference>
<proteinExistence type="predicted"/>
<feature type="domain" description="DUF218" evidence="2">
    <location>
        <begin position="82"/>
        <end position="242"/>
    </location>
</feature>
<feature type="transmembrane region" description="Helical" evidence="1">
    <location>
        <begin position="6"/>
        <end position="30"/>
    </location>
</feature>
<sequence length="251" mass="27461">MTSSVILKTIFSSFLLPPGLFILLLMLAFALRHRAPKWSPRLFWSTLAAMYLLSTPLVGNQISQLVESQIQNQANPGITASAIVVLGGGSRFGAKDMLEGQTINNITLARVRYAAKVHKFNHLPILVSGGAPQGGIPEAQLMRQSLQKDFGVTTTWLESASNDTDDNAKESAKLLLPQYAEIILITSAEHMLRASRSFEQAGFIVHAAPTDFHNHEPFSVMSFFPSAKVLASSSSASRELLGQIWYRILGH</sequence>
<comment type="caution">
    <text evidence="3">The sequence shown here is derived from an EMBL/GenBank/DDBJ whole genome shotgun (WGS) entry which is preliminary data.</text>
</comment>
<keyword evidence="1" id="KW-1133">Transmembrane helix</keyword>
<dbReference type="InterPro" id="IPR014729">
    <property type="entry name" value="Rossmann-like_a/b/a_fold"/>
</dbReference>
<dbReference type="CDD" id="cd06259">
    <property type="entry name" value="YdcF-like"/>
    <property type="match status" value="1"/>
</dbReference>
<keyword evidence="1" id="KW-0472">Membrane</keyword>
<organism evidence="3 4">
    <name type="scientific">Deefgea chitinilytica</name>
    <dbReference type="NCBI Taxonomy" id="570276"/>
    <lineage>
        <taxon>Bacteria</taxon>
        <taxon>Pseudomonadati</taxon>
        <taxon>Pseudomonadota</taxon>
        <taxon>Betaproteobacteria</taxon>
        <taxon>Neisseriales</taxon>
        <taxon>Chitinibacteraceae</taxon>
        <taxon>Deefgea</taxon>
    </lineage>
</organism>
<name>A0ABS2C7U1_9NEIS</name>
<evidence type="ECO:0000313" key="4">
    <source>
        <dbReference type="Proteomes" id="UP001195660"/>
    </source>
</evidence>
<protein>
    <submittedName>
        <fullName evidence="3">YdcF family protein</fullName>
    </submittedName>
</protein>
<keyword evidence="4" id="KW-1185">Reference proteome</keyword>
<accession>A0ABS2C7U1</accession>
<evidence type="ECO:0000259" key="2">
    <source>
        <dbReference type="Pfam" id="PF02698"/>
    </source>
</evidence>
<keyword evidence="1" id="KW-0812">Transmembrane</keyword>
<reference evidence="3 4" key="1">
    <citation type="submission" date="2019-11" db="EMBL/GenBank/DDBJ databases">
        <title>Novel Deefgea species.</title>
        <authorList>
            <person name="Han J.-H."/>
        </authorList>
    </citation>
    <scope>NUCLEOTIDE SEQUENCE [LARGE SCALE GENOMIC DNA]</scope>
    <source>
        <strain evidence="3 4">LMG 24817</strain>
    </source>
</reference>
<gene>
    <name evidence="3" type="ORF">GM173_01360</name>
</gene>